<keyword evidence="1" id="KW-0472">Membrane</keyword>
<dbReference type="AlphaFoldDB" id="A0A5C8JJ37"/>
<reference evidence="2 3" key="1">
    <citation type="submission" date="2019-08" db="EMBL/GenBank/DDBJ databases">
        <authorList>
            <person name="Shi S."/>
        </authorList>
    </citation>
    <scope>NUCLEOTIDE SEQUENCE [LARGE SCALE GENOMIC DNA]</scope>
    <source>
        <strain evidence="2 3">GY10130</strain>
    </source>
</reference>
<organism evidence="2 3">
    <name type="scientific">Pontibacter qinzhouensis</name>
    <dbReference type="NCBI Taxonomy" id="2603253"/>
    <lineage>
        <taxon>Bacteria</taxon>
        <taxon>Pseudomonadati</taxon>
        <taxon>Bacteroidota</taxon>
        <taxon>Cytophagia</taxon>
        <taxon>Cytophagales</taxon>
        <taxon>Hymenobacteraceae</taxon>
        <taxon>Pontibacter</taxon>
    </lineage>
</organism>
<evidence type="ECO:0000313" key="2">
    <source>
        <dbReference type="EMBL" id="TXK36597.1"/>
    </source>
</evidence>
<name>A0A5C8JJ37_9BACT</name>
<feature type="transmembrane region" description="Helical" evidence="1">
    <location>
        <begin position="80"/>
        <end position="101"/>
    </location>
</feature>
<feature type="transmembrane region" description="Helical" evidence="1">
    <location>
        <begin position="44"/>
        <end position="68"/>
    </location>
</feature>
<evidence type="ECO:0000313" key="3">
    <source>
        <dbReference type="Proteomes" id="UP000321926"/>
    </source>
</evidence>
<dbReference type="EMBL" id="VRTY01000076">
    <property type="protein sequence ID" value="TXK36597.1"/>
    <property type="molecule type" value="Genomic_DNA"/>
</dbReference>
<proteinExistence type="predicted"/>
<keyword evidence="3" id="KW-1185">Reference proteome</keyword>
<comment type="caution">
    <text evidence="2">The sequence shown here is derived from an EMBL/GenBank/DDBJ whole genome shotgun (WGS) entry which is preliminary data.</text>
</comment>
<keyword evidence="1" id="KW-0812">Transmembrane</keyword>
<dbReference type="OrthoDB" id="852245at2"/>
<keyword evidence="1" id="KW-1133">Transmembrane helix</keyword>
<evidence type="ECO:0000256" key="1">
    <source>
        <dbReference type="SAM" id="Phobius"/>
    </source>
</evidence>
<gene>
    <name evidence="2" type="ORF">FVR03_17470</name>
</gene>
<dbReference type="Proteomes" id="UP000321926">
    <property type="component" value="Unassembled WGS sequence"/>
</dbReference>
<sequence>MSFSLAVVASKLTQQALVNRKILPLHWHLKNQTMLDRLPADIFHRSFIISLMGCCYAFLLVYLLNLFTDKELEVIKFVKLNMMFSIWLAAGACVLSIYRTLGSPYKKQHLK</sequence>
<protein>
    <submittedName>
        <fullName evidence="2">Uncharacterized protein</fullName>
    </submittedName>
</protein>
<accession>A0A5C8JJ37</accession>